<dbReference type="Proteomes" id="UP000182680">
    <property type="component" value="Unassembled WGS sequence"/>
</dbReference>
<dbReference type="CDD" id="cd00009">
    <property type="entry name" value="AAA"/>
    <property type="match status" value="1"/>
</dbReference>
<feature type="domain" description="AAA+ ATPase" evidence="4">
    <location>
        <begin position="68"/>
        <end position="221"/>
    </location>
</feature>
<evidence type="ECO:0000313" key="6">
    <source>
        <dbReference type="Proteomes" id="UP000182680"/>
    </source>
</evidence>
<evidence type="ECO:0000256" key="2">
    <source>
        <dbReference type="ARBA" id="ARBA00022741"/>
    </source>
</evidence>
<dbReference type="PANTHER" id="PTHR48103">
    <property type="entry name" value="MIDASIN-RELATED"/>
    <property type="match status" value="1"/>
</dbReference>
<dbReference type="GO" id="GO:0016887">
    <property type="term" value="F:ATP hydrolysis activity"/>
    <property type="evidence" value="ECO:0007669"/>
    <property type="project" value="InterPro"/>
</dbReference>
<dbReference type="PANTHER" id="PTHR48103:SF2">
    <property type="entry name" value="MIDASIN"/>
    <property type="match status" value="1"/>
</dbReference>
<reference evidence="6" key="1">
    <citation type="submission" date="2016-11" db="EMBL/GenBank/DDBJ databases">
        <authorList>
            <person name="Jaros S."/>
            <person name="Januszkiewicz K."/>
            <person name="Wedrychowicz H."/>
        </authorList>
    </citation>
    <scope>NUCLEOTIDE SEQUENCE [LARGE SCALE GENOMIC DNA]</scope>
    <source>
        <strain evidence="6">DSM 7057</strain>
    </source>
</reference>
<evidence type="ECO:0000313" key="5">
    <source>
        <dbReference type="EMBL" id="SFW70093.1"/>
    </source>
</evidence>
<proteinExistence type="inferred from homology"/>
<dbReference type="Pfam" id="PF08406">
    <property type="entry name" value="CbbQ_C"/>
    <property type="match status" value="1"/>
</dbReference>
<accession>A0AA94L3A3</accession>
<keyword evidence="2" id="KW-0547">Nucleotide-binding</keyword>
<dbReference type="Gene3D" id="3.40.50.300">
    <property type="entry name" value="P-loop containing nucleotide triphosphate hydrolases"/>
    <property type="match status" value="1"/>
</dbReference>
<dbReference type="GO" id="GO:0005524">
    <property type="term" value="F:ATP binding"/>
    <property type="evidence" value="ECO:0007669"/>
    <property type="project" value="UniProtKB-KW"/>
</dbReference>
<comment type="similarity">
    <text evidence="1">Belongs to the CbbQ/NirQ/NorQ/GpvN family.</text>
</comment>
<dbReference type="EMBL" id="FPIW01000071">
    <property type="protein sequence ID" value="SFW70093.1"/>
    <property type="molecule type" value="Genomic_DNA"/>
</dbReference>
<organism evidence="5 6">
    <name type="scientific">Desulfovibrio desulfuricans</name>
    <dbReference type="NCBI Taxonomy" id="876"/>
    <lineage>
        <taxon>Bacteria</taxon>
        <taxon>Pseudomonadati</taxon>
        <taxon>Thermodesulfobacteriota</taxon>
        <taxon>Desulfovibrionia</taxon>
        <taxon>Desulfovibrionales</taxon>
        <taxon>Desulfovibrionaceae</taxon>
        <taxon>Desulfovibrio</taxon>
    </lineage>
</organism>
<dbReference type="SMART" id="SM00382">
    <property type="entry name" value="AAA"/>
    <property type="match status" value="1"/>
</dbReference>
<dbReference type="InterPro" id="IPR011704">
    <property type="entry name" value="ATPase_dyneun-rel_AAA"/>
</dbReference>
<dbReference type="InterPro" id="IPR013615">
    <property type="entry name" value="CbbQ_C"/>
</dbReference>
<sequence>MSKTLINDFTSLQFADLDAGQVFSGKPSGTTVRGYATPSACTPSIDHNYIFHESSRDIVVWFVNPQGLQEPLYVFGPTGCGKTSCIKQLAARLNYPVFEVTGHGRLEFADLVGHLTVKDGNMTFEYGPLALAMRYGAILLLNEIDLTSPEIAAGLNSVLDGSPLCIAENGGEIIQPHPMFRFVATANTNGAGDDTGLYQGTQRQNLAWLDRFTICEVGYPDATVEKKLLAQRFPSLPETLCATMVDYANEVRKLFMGEASTGNLTNTIEVTFSTRSLLRWGDLTVRFQPLAHQGIQPITYALDRALAYRASRETRAMLHELAQRMFPQHAEADIKAMSSDPEEEFLQGEQALRFMRGHLRNTPTVAKPRVHLEVVHTLSGKKQSGKFWIGEARPEGLMLHWGKPDTAGQQHSIPAENCAGNNSVLELEARAAKKLTEGYVLNITKSSF</sequence>
<dbReference type="AlphaFoldDB" id="A0AA94L3A3"/>
<dbReference type="InterPro" id="IPR003593">
    <property type="entry name" value="AAA+_ATPase"/>
</dbReference>
<dbReference type="Pfam" id="PF07728">
    <property type="entry name" value="AAA_5"/>
    <property type="match status" value="1"/>
</dbReference>
<gene>
    <name evidence="5" type="ORF">SAMN02910291_02587</name>
</gene>
<evidence type="ECO:0000256" key="1">
    <source>
        <dbReference type="ARBA" id="ARBA00009417"/>
    </source>
</evidence>
<dbReference type="SUPFAM" id="SSF52540">
    <property type="entry name" value="P-loop containing nucleoside triphosphate hydrolases"/>
    <property type="match status" value="1"/>
</dbReference>
<dbReference type="GO" id="GO:0000027">
    <property type="term" value="P:ribosomal large subunit assembly"/>
    <property type="evidence" value="ECO:0007669"/>
    <property type="project" value="TreeGrafter"/>
</dbReference>
<evidence type="ECO:0000256" key="3">
    <source>
        <dbReference type="ARBA" id="ARBA00022840"/>
    </source>
</evidence>
<dbReference type="InterPro" id="IPR027417">
    <property type="entry name" value="P-loop_NTPase"/>
</dbReference>
<protein>
    <submittedName>
        <fullName evidence="5">Cobaltochelatase CobS</fullName>
    </submittedName>
</protein>
<dbReference type="GO" id="GO:0030687">
    <property type="term" value="C:preribosome, large subunit precursor"/>
    <property type="evidence" value="ECO:0007669"/>
    <property type="project" value="TreeGrafter"/>
</dbReference>
<comment type="caution">
    <text evidence="5">The sequence shown here is derived from an EMBL/GenBank/DDBJ whole genome shotgun (WGS) entry which is preliminary data.</text>
</comment>
<name>A0AA94L3A3_DESDE</name>
<keyword evidence="3" id="KW-0067">ATP-binding</keyword>
<evidence type="ECO:0000259" key="4">
    <source>
        <dbReference type="SMART" id="SM00382"/>
    </source>
</evidence>